<dbReference type="SUPFAM" id="SSF52266">
    <property type="entry name" value="SGNH hydrolase"/>
    <property type="match status" value="6"/>
</dbReference>
<feature type="domain" description="SGNH hydrolase-type esterase" evidence="4">
    <location>
        <begin position="24"/>
        <end position="213"/>
    </location>
</feature>
<proteinExistence type="predicted"/>
<feature type="transmembrane region" description="Helical" evidence="3">
    <location>
        <begin position="513"/>
        <end position="536"/>
    </location>
</feature>
<dbReference type="Pfam" id="PF00657">
    <property type="entry name" value="Lipase_GDSL"/>
    <property type="match status" value="2"/>
</dbReference>
<keyword evidence="1" id="KW-0378">Hydrolase</keyword>
<keyword evidence="3" id="KW-0472">Membrane</keyword>
<evidence type="ECO:0000256" key="2">
    <source>
        <dbReference type="SAM" id="MobiDB-lite"/>
    </source>
</evidence>
<feature type="compositionally biased region" description="Low complexity" evidence="2">
    <location>
        <begin position="1089"/>
        <end position="1117"/>
    </location>
</feature>
<dbReference type="InterPro" id="IPR001087">
    <property type="entry name" value="GDSL"/>
</dbReference>
<dbReference type="PANTHER" id="PTHR14209:SF19">
    <property type="entry name" value="ISOAMYL ACETATE-HYDROLYZING ESTERASE 1 HOMOLOG"/>
    <property type="match status" value="1"/>
</dbReference>
<dbReference type="InterPro" id="IPR013830">
    <property type="entry name" value="SGNH_hydro"/>
</dbReference>
<dbReference type="PANTHER" id="PTHR14209">
    <property type="entry name" value="ISOAMYL ACETATE-HYDROLYZING ESTERASE 1"/>
    <property type="match status" value="1"/>
</dbReference>
<evidence type="ECO:0000313" key="5">
    <source>
        <dbReference type="EMBL" id="KAK1944778.1"/>
    </source>
</evidence>
<sequence length="1699" mass="189583">MSSSNVSNDTALPSTPRPVIYLTGDSLTQHGTDPSDAGWVALLQHRYNRSADVIPRGMSGYNTKWFIEAALPVVEREIAGEIRSPSLITLWLGANDAALSDRVSARQHVPLDTYKDNLAKIVRVYQTKAPQARILLITPPHVDDAVRKSLSANGLAERTNAAAGEYARACVEVAGQVGVSVLDLYSFFNAMPESERAACLDDGLHFSTKGNRLVDEQLQAKISKAFPDFAKQLEAWQLPNFRIWMDAHAFDSVCFASYFGAWTQILQLDEGVHMQTRPLLYLLGDSITEQGVNPAKSGWVALLQPRYQRSANILPRGFSGYNTKWFIEFALPVVKDELSSVSPSLITLWLGANDAALPNGPSARQHVPVQIYAANLEKIIHTLRVNAPDANILVITPPHVNDASRRMRSKTGTLDRSNTMAGKYARVCVETAERLGVAVLDVYALFHSMPVRERTMCLEDGLHLSSWGNQIMDRLLRAKIADAFPALMSRLEPMKSSPFFRFPDFSNPKVKRVLLACIALAAYIAWTLGAWEAFLIETGLRPKLRPTVLLAGDSLTEKGTNPKSNGWVTLLQHDYARSANVVSRGLSGYNTRWYLKYAMPVIRGEISSGTYNPVLITLWLGANDAALPNGSNSEQHVPIENYRQNLIKIVREFQALAVDARILLITPPYVDDLARHRRAMKNDGDKHGIVDRTNEMTRTYAQVCVETAHKLGLPVVDLFSYFNDMPRWRRNNLLEDGLHLNTRGNKLMYDQLLDKIKGEFPDVVRKLERWQLPNFNRLIESDPWIRSESSYSTDSTNSTRVATCSKTKQVSVALFVLAAYIVWSFGAWEAVLQRTSIRPQLQPVLLLVGDSLTEKGTIPKNNGWVTLLQSDYRRSVNVVPRGLSGYNTRWYLKYGVPSIRGEISSGAYTPTLITIWLGANDAALPNGAASAQHVPVEKYKENLVLLVLNFQTMAPEAKILLITPPCVDDDIQERKAEQFKGDKKGKTAHSNAMAGIYARACVETASKLALPVLDLHSYFNNMTDWERKNVLADGLHLSTRGNNLMYQQLRQKIDLEFPNISHKLDRWQIPSYETWIEADPWLPDNSEAPTLPSPSESSCSSSSSLSSQPSPLPSFSKLPPAQPARTGCLSLSSKCYFFSIFVAGAFISWYLGAWETVLIRAGFHHRLRPAVLLVGGSLTEKGMIPSSMGWGTMLESDCRRSIDVVSRGLAGYNTKWYLKHAMPIVQGEITSRSYLPVLITIWLGANDAALPDGSASESHVPIEEYQNNLAKLVTGFQTSTPTSRILLITPPYVDDKTQRKNAKKNKGVKKGLVAHSNDMAGKYARACADTGKRIGVPVLDLYTYFNSLSKQKRKDLLEDGLHFNTTGNALMYEKLREIIESEFTDVAQKLEHWQFPHYEEFVETDPYIAEDSNPVDFTTVRPRDLENVSLPMYPLRRFLSPFRVAASSSLSVRKVSTSLRPKILLLGDSLTQEGTDPDLDGWVTQLQHNYTRSADVVVRGLYGYSTEIFVKHALPGLKKELAVWAEPPAFVALWLGGNDSALLSGYEAALHVPIENYRANLEIIVKAVQEEAPDAAMLLITPPAVNDQARRDAWTDPEGQLDFSNDEVGKYARVCTEVAGDSNVPVLDFHTIMNELNEQERSTCQYDGLHFNQKGNKLVIDQLLATIEREFPTLAKRLDTWEHPDYFELLSANSLQENV</sequence>
<dbReference type="InterPro" id="IPR036514">
    <property type="entry name" value="SGNH_hydro_sf"/>
</dbReference>
<dbReference type="CDD" id="cd01838">
    <property type="entry name" value="Isoamyl_acetate_hydrolase_like"/>
    <property type="match status" value="5"/>
</dbReference>
<dbReference type="Pfam" id="PF13472">
    <property type="entry name" value="Lipase_GDSL_2"/>
    <property type="match status" value="4"/>
</dbReference>
<comment type="caution">
    <text evidence="5">The sequence shown here is derived from an EMBL/GenBank/DDBJ whole genome shotgun (WGS) entry which is preliminary data.</text>
</comment>
<dbReference type="InterPro" id="IPR045136">
    <property type="entry name" value="Iah1-like"/>
</dbReference>
<feature type="domain" description="SGNH hydrolase-type esterase" evidence="4">
    <location>
        <begin position="282"/>
        <end position="471"/>
    </location>
</feature>
<dbReference type="EMBL" id="JASMQC010000005">
    <property type="protein sequence ID" value="KAK1944778.1"/>
    <property type="molecule type" value="Genomic_DNA"/>
</dbReference>
<accession>A0AAD9GVC2</accession>
<feature type="transmembrane region" description="Helical" evidence="3">
    <location>
        <begin position="810"/>
        <end position="828"/>
    </location>
</feature>
<evidence type="ECO:0000313" key="6">
    <source>
        <dbReference type="Proteomes" id="UP001259832"/>
    </source>
</evidence>
<gene>
    <name evidence="5" type="ORF">P3T76_003311</name>
</gene>
<dbReference type="FunFam" id="3.40.50.1110:FF:000002">
    <property type="entry name" value="isoamyl acetate-hydrolyzing esterase 1 homolog"/>
    <property type="match status" value="5"/>
</dbReference>
<keyword evidence="3" id="KW-0812">Transmembrane</keyword>
<feature type="domain" description="SGNH hydrolase-type esterase" evidence="4">
    <location>
        <begin position="1465"/>
        <end position="1658"/>
    </location>
</feature>
<dbReference type="Gene3D" id="3.40.50.1110">
    <property type="entry name" value="SGNH hydrolase"/>
    <property type="match status" value="6"/>
</dbReference>
<keyword evidence="6" id="KW-1185">Reference proteome</keyword>
<feature type="domain" description="SGNH hydrolase-type esterase" evidence="4">
    <location>
        <begin position="551"/>
        <end position="747"/>
    </location>
</feature>
<dbReference type="GO" id="GO:0016788">
    <property type="term" value="F:hydrolase activity, acting on ester bonds"/>
    <property type="evidence" value="ECO:0007669"/>
    <property type="project" value="InterPro"/>
</dbReference>
<keyword evidence="3" id="KW-1133">Transmembrane helix</keyword>
<protein>
    <submittedName>
        <fullName evidence="5">GDSL esterase/lipase</fullName>
    </submittedName>
</protein>
<name>A0AAD9GVC2_9STRA</name>
<reference evidence="5" key="1">
    <citation type="submission" date="2023-08" db="EMBL/GenBank/DDBJ databases">
        <title>Reference Genome Resource for the Citrus Pathogen Phytophthora citrophthora.</title>
        <authorList>
            <person name="Moller H."/>
            <person name="Coetzee B."/>
            <person name="Rose L.J."/>
            <person name="Van Niekerk J.M."/>
        </authorList>
    </citation>
    <scope>NUCLEOTIDE SEQUENCE</scope>
    <source>
        <strain evidence="5">STE-U-9442</strain>
    </source>
</reference>
<dbReference type="Proteomes" id="UP001259832">
    <property type="component" value="Unassembled WGS sequence"/>
</dbReference>
<organism evidence="5 6">
    <name type="scientific">Phytophthora citrophthora</name>
    <dbReference type="NCBI Taxonomy" id="4793"/>
    <lineage>
        <taxon>Eukaryota</taxon>
        <taxon>Sar</taxon>
        <taxon>Stramenopiles</taxon>
        <taxon>Oomycota</taxon>
        <taxon>Peronosporomycetes</taxon>
        <taxon>Peronosporales</taxon>
        <taxon>Peronosporaceae</taxon>
        <taxon>Phytophthora</taxon>
    </lineage>
</organism>
<feature type="region of interest" description="Disordered" evidence="2">
    <location>
        <begin position="1086"/>
        <end position="1117"/>
    </location>
</feature>
<evidence type="ECO:0000256" key="3">
    <source>
        <dbReference type="SAM" id="Phobius"/>
    </source>
</evidence>
<evidence type="ECO:0000259" key="4">
    <source>
        <dbReference type="Pfam" id="PF13472"/>
    </source>
</evidence>
<evidence type="ECO:0000256" key="1">
    <source>
        <dbReference type="ARBA" id="ARBA00022801"/>
    </source>
</evidence>